<sequence length="150" mass="16583">MDETITIAISLGLTSVVAASALSADGKASTATVIRWPKSPSAFAPLNILCKDGDLYWGHESPLQNARTCFGLARPNRSKAHYRLRFRLDQELIRKRALHVHTGLHQDVDRAYISRYWIDSEESGHSDTSVSTGSLLPKRLLLLTAPKDSL</sequence>
<feature type="signal peptide" evidence="1">
    <location>
        <begin position="1"/>
        <end position="19"/>
    </location>
</feature>
<dbReference type="AlphaFoldDB" id="A0A6A6SRX4"/>
<feature type="chain" id="PRO_5025643382" evidence="1">
    <location>
        <begin position="20"/>
        <end position="150"/>
    </location>
</feature>
<accession>A0A6A6SRX4</accession>
<name>A0A6A6SRX4_9PLEO</name>
<reference evidence="2" key="1">
    <citation type="journal article" date="2020" name="Stud. Mycol.">
        <title>101 Dothideomycetes genomes: a test case for predicting lifestyles and emergence of pathogens.</title>
        <authorList>
            <person name="Haridas S."/>
            <person name="Albert R."/>
            <person name="Binder M."/>
            <person name="Bloem J."/>
            <person name="Labutti K."/>
            <person name="Salamov A."/>
            <person name="Andreopoulos B."/>
            <person name="Baker S."/>
            <person name="Barry K."/>
            <person name="Bills G."/>
            <person name="Bluhm B."/>
            <person name="Cannon C."/>
            <person name="Castanera R."/>
            <person name="Culley D."/>
            <person name="Daum C."/>
            <person name="Ezra D."/>
            <person name="Gonzalez J."/>
            <person name="Henrissat B."/>
            <person name="Kuo A."/>
            <person name="Liang C."/>
            <person name="Lipzen A."/>
            <person name="Lutzoni F."/>
            <person name="Magnuson J."/>
            <person name="Mondo S."/>
            <person name="Nolan M."/>
            <person name="Ohm R."/>
            <person name="Pangilinan J."/>
            <person name="Park H.-J."/>
            <person name="Ramirez L."/>
            <person name="Alfaro M."/>
            <person name="Sun H."/>
            <person name="Tritt A."/>
            <person name="Yoshinaga Y."/>
            <person name="Zwiers L.-H."/>
            <person name="Turgeon B."/>
            <person name="Goodwin S."/>
            <person name="Spatafora J."/>
            <person name="Crous P."/>
            <person name="Grigoriev I."/>
        </authorList>
    </citation>
    <scope>NUCLEOTIDE SEQUENCE</scope>
    <source>
        <strain evidence="2">CBS 122681</strain>
    </source>
</reference>
<keyword evidence="1" id="KW-0732">Signal</keyword>
<keyword evidence="3" id="KW-1185">Reference proteome</keyword>
<evidence type="ECO:0000313" key="2">
    <source>
        <dbReference type="EMBL" id="KAF2649128.1"/>
    </source>
</evidence>
<organism evidence="2 3">
    <name type="scientific">Lophiostoma macrostomum CBS 122681</name>
    <dbReference type="NCBI Taxonomy" id="1314788"/>
    <lineage>
        <taxon>Eukaryota</taxon>
        <taxon>Fungi</taxon>
        <taxon>Dikarya</taxon>
        <taxon>Ascomycota</taxon>
        <taxon>Pezizomycotina</taxon>
        <taxon>Dothideomycetes</taxon>
        <taxon>Pleosporomycetidae</taxon>
        <taxon>Pleosporales</taxon>
        <taxon>Lophiostomataceae</taxon>
        <taxon>Lophiostoma</taxon>
    </lineage>
</organism>
<protein>
    <submittedName>
        <fullName evidence="2">Uncharacterized protein</fullName>
    </submittedName>
</protein>
<evidence type="ECO:0000256" key="1">
    <source>
        <dbReference type="SAM" id="SignalP"/>
    </source>
</evidence>
<gene>
    <name evidence="2" type="ORF">K491DRAFT_213959</name>
</gene>
<dbReference type="EMBL" id="MU004505">
    <property type="protein sequence ID" value="KAF2649128.1"/>
    <property type="molecule type" value="Genomic_DNA"/>
</dbReference>
<dbReference type="Proteomes" id="UP000799324">
    <property type="component" value="Unassembled WGS sequence"/>
</dbReference>
<evidence type="ECO:0000313" key="3">
    <source>
        <dbReference type="Proteomes" id="UP000799324"/>
    </source>
</evidence>
<proteinExistence type="predicted"/>